<gene>
    <name evidence="1" type="ORF">NPIL_193261</name>
</gene>
<dbReference type="EMBL" id="BMAW01121335">
    <property type="protein sequence ID" value="GFT93543.1"/>
    <property type="molecule type" value="Genomic_DNA"/>
</dbReference>
<comment type="caution">
    <text evidence="1">The sequence shown here is derived from an EMBL/GenBank/DDBJ whole genome shotgun (WGS) entry which is preliminary data.</text>
</comment>
<dbReference type="AlphaFoldDB" id="A0A8X6Q0W5"/>
<organism evidence="1 2">
    <name type="scientific">Nephila pilipes</name>
    <name type="common">Giant wood spider</name>
    <name type="synonym">Nephila maculata</name>
    <dbReference type="NCBI Taxonomy" id="299642"/>
    <lineage>
        <taxon>Eukaryota</taxon>
        <taxon>Metazoa</taxon>
        <taxon>Ecdysozoa</taxon>
        <taxon>Arthropoda</taxon>
        <taxon>Chelicerata</taxon>
        <taxon>Arachnida</taxon>
        <taxon>Araneae</taxon>
        <taxon>Araneomorphae</taxon>
        <taxon>Entelegynae</taxon>
        <taxon>Araneoidea</taxon>
        <taxon>Nephilidae</taxon>
        <taxon>Nephila</taxon>
    </lineage>
</organism>
<name>A0A8X6Q0W5_NEPPI</name>
<evidence type="ECO:0000313" key="2">
    <source>
        <dbReference type="Proteomes" id="UP000887013"/>
    </source>
</evidence>
<keyword evidence="2" id="KW-1185">Reference proteome</keyword>
<reference evidence="1" key="1">
    <citation type="submission" date="2020-08" db="EMBL/GenBank/DDBJ databases">
        <title>Multicomponent nature underlies the extraordinary mechanical properties of spider dragline silk.</title>
        <authorList>
            <person name="Kono N."/>
            <person name="Nakamura H."/>
            <person name="Mori M."/>
            <person name="Yoshida Y."/>
            <person name="Ohtoshi R."/>
            <person name="Malay A.D."/>
            <person name="Moran D.A.P."/>
            <person name="Tomita M."/>
            <person name="Numata K."/>
            <person name="Arakawa K."/>
        </authorList>
    </citation>
    <scope>NUCLEOTIDE SEQUENCE</scope>
</reference>
<evidence type="ECO:0000313" key="1">
    <source>
        <dbReference type="EMBL" id="GFT93543.1"/>
    </source>
</evidence>
<accession>A0A8X6Q0W5</accession>
<dbReference type="Proteomes" id="UP000887013">
    <property type="component" value="Unassembled WGS sequence"/>
</dbReference>
<proteinExistence type="predicted"/>
<protein>
    <submittedName>
        <fullName evidence="1">Uncharacterized protein</fullName>
    </submittedName>
</protein>
<sequence>MTASISATPNTDVKGGRRCALHMAFKSETRSRWRKLIENKVLLYMDTSRSEQHVVLLFLIVEARNPPENSGDPEAPETNNTIEEALSRMKNVASSSLFEYTDLNLYHSLSANYLTITL</sequence>